<feature type="region of interest" description="Disordered" evidence="1">
    <location>
        <begin position="118"/>
        <end position="137"/>
    </location>
</feature>
<reference evidence="2 3" key="1">
    <citation type="journal article" date="2018" name="Biotechnol. Biofuels">
        <title>Integrative visual omics of the white-rot fungus Polyporus brumalis exposes the biotechnological potential of its oxidative enzymes for delignifying raw plant biomass.</title>
        <authorList>
            <person name="Miyauchi S."/>
            <person name="Rancon A."/>
            <person name="Drula E."/>
            <person name="Hage H."/>
            <person name="Chaduli D."/>
            <person name="Favel A."/>
            <person name="Grisel S."/>
            <person name="Henrissat B."/>
            <person name="Herpoel-Gimbert I."/>
            <person name="Ruiz-Duenas F.J."/>
            <person name="Chevret D."/>
            <person name="Hainaut M."/>
            <person name="Lin J."/>
            <person name="Wang M."/>
            <person name="Pangilinan J."/>
            <person name="Lipzen A."/>
            <person name="Lesage-Meessen L."/>
            <person name="Navarro D."/>
            <person name="Riley R."/>
            <person name="Grigoriev I.V."/>
            <person name="Zhou S."/>
            <person name="Raouche S."/>
            <person name="Rosso M.N."/>
        </authorList>
    </citation>
    <scope>NUCLEOTIDE SEQUENCE [LARGE SCALE GENOMIC DNA]</scope>
    <source>
        <strain evidence="2 3">BRFM 1820</strain>
    </source>
</reference>
<accession>A0A371CLE0</accession>
<dbReference type="STRING" id="139420.A0A371CLE0"/>
<keyword evidence="3" id="KW-1185">Reference proteome</keyword>
<evidence type="ECO:0000313" key="3">
    <source>
        <dbReference type="Proteomes" id="UP000256964"/>
    </source>
</evidence>
<dbReference type="Proteomes" id="UP000256964">
    <property type="component" value="Unassembled WGS sequence"/>
</dbReference>
<feature type="compositionally biased region" description="Low complexity" evidence="1">
    <location>
        <begin position="128"/>
        <end position="137"/>
    </location>
</feature>
<gene>
    <name evidence="2" type="ORF">OH76DRAFT_1412399</name>
</gene>
<protein>
    <submittedName>
        <fullName evidence="2">Uncharacterized protein</fullName>
    </submittedName>
</protein>
<feature type="non-terminal residue" evidence="2">
    <location>
        <position position="1"/>
    </location>
</feature>
<proteinExistence type="predicted"/>
<evidence type="ECO:0000313" key="2">
    <source>
        <dbReference type="EMBL" id="RDX41099.1"/>
    </source>
</evidence>
<dbReference type="EMBL" id="KZ857524">
    <property type="protein sequence ID" value="RDX41099.1"/>
    <property type="molecule type" value="Genomic_DNA"/>
</dbReference>
<dbReference type="OrthoDB" id="2802125at2759"/>
<organism evidence="2 3">
    <name type="scientific">Lentinus brumalis</name>
    <dbReference type="NCBI Taxonomy" id="2498619"/>
    <lineage>
        <taxon>Eukaryota</taxon>
        <taxon>Fungi</taxon>
        <taxon>Dikarya</taxon>
        <taxon>Basidiomycota</taxon>
        <taxon>Agaricomycotina</taxon>
        <taxon>Agaricomycetes</taxon>
        <taxon>Polyporales</taxon>
        <taxon>Polyporaceae</taxon>
        <taxon>Lentinus</taxon>
    </lineage>
</organism>
<sequence>TETGIWPLRYRRASLGLRYLRYVLRDEPTLALAAVREAWTLAQHGHSSWWSDLCHSLVTLPEPVAIALDARPTPDMVKGLLKDVEHSLAQHLYKSVRDSRRLPLLWARFVAFHPPRHCRRSAQRSHTSSSRAPSPARLSYGSLRRTIPLGLRLDDVGRHLSHPTAASVASVGRRRLLKTRCMSSLRVRMPNCSRSARRNSYSCCSLSSRVPESSLGASNP</sequence>
<evidence type="ECO:0000256" key="1">
    <source>
        <dbReference type="SAM" id="MobiDB-lite"/>
    </source>
</evidence>
<dbReference type="AlphaFoldDB" id="A0A371CLE0"/>
<name>A0A371CLE0_9APHY</name>